<dbReference type="Proteomes" id="UP001498421">
    <property type="component" value="Unassembled WGS sequence"/>
</dbReference>
<dbReference type="EMBL" id="JAZAVK010000073">
    <property type="protein sequence ID" value="KAK7425937.1"/>
    <property type="molecule type" value="Genomic_DNA"/>
</dbReference>
<accession>A0ABR1HXJ3</accession>
<reference evidence="1 2" key="1">
    <citation type="journal article" date="2025" name="Microbiol. Resour. Announc.">
        <title>Draft genome sequences for Neonectria magnoliae and Neonectria punicea, canker pathogens of Liriodendron tulipifera and Acer saccharum in West Virginia.</title>
        <authorList>
            <person name="Petronek H.M."/>
            <person name="Kasson M.T."/>
            <person name="Metheny A.M."/>
            <person name="Stauder C.M."/>
            <person name="Lovett B."/>
            <person name="Lynch S.C."/>
            <person name="Garnas J.R."/>
            <person name="Kasson L.R."/>
            <person name="Stajich J.E."/>
        </authorList>
    </citation>
    <scope>NUCLEOTIDE SEQUENCE [LARGE SCALE GENOMIC DNA]</scope>
    <source>
        <strain evidence="1 2">NRRL 64651</strain>
    </source>
</reference>
<sequence length="274" mass="30465">MAPQRGRPKKPLTHEFLKGVKVLPDIPTLCRQLGYEVSDQPRHETFLAAVSAQAENIIPPGSKDQFLKWRNPVHRRWLMTGTASFLDKDGRGGLYWPDNPLAENYGKLQYRKDRFPIQRAMVQLLFQIDQSFKNGYKSVTSSQCTHQPARDDTSAAVPNGTIVQPLEIENAHHQREGTVENPTDVEMWTPSAPPVSPLGQMRRLSLNTLSDVPGRLPNLEASGTEIPAPTNSLILSALALTFKTLDSTMLTISRTKADQNGLLGPHTENNTVLL</sequence>
<protein>
    <submittedName>
        <fullName evidence="1">Uncharacterized protein</fullName>
    </submittedName>
</protein>
<gene>
    <name evidence="1" type="ORF">QQZ08_007519</name>
</gene>
<evidence type="ECO:0000313" key="1">
    <source>
        <dbReference type="EMBL" id="KAK7425937.1"/>
    </source>
</evidence>
<name>A0ABR1HXJ3_9HYPO</name>
<proteinExistence type="predicted"/>
<comment type="caution">
    <text evidence="1">The sequence shown here is derived from an EMBL/GenBank/DDBJ whole genome shotgun (WGS) entry which is preliminary data.</text>
</comment>
<organism evidence="1 2">
    <name type="scientific">Neonectria magnoliae</name>
    <dbReference type="NCBI Taxonomy" id="2732573"/>
    <lineage>
        <taxon>Eukaryota</taxon>
        <taxon>Fungi</taxon>
        <taxon>Dikarya</taxon>
        <taxon>Ascomycota</taxon>
        <taxon>Pezizomycotina</taxon>
        <taxon>Sordariomycetes</taxon>
        <taxon>Hypocreomycetidae</taxon>
        <taxon>Hypocreales</taxon>
        <taxon>Nectriaceae</taxon>
        <taxon>Neonectria</taxon>
    </lineage>
</organism>
<keyword evidence="2" id="KW-1185">Reference proteome</keyword>
<evidence type="ECO:0000313" key="2">
    <source>
        <dbReference type="Proteomes" id="UP001498421"/>
    </source>
</evidence>